<proteinExistence type="predicted"/>
<feature type="transmembrane region" description="Helical" evidence="1">
    <location>
        <begin position="12"/>
        <end position="30"/>
    </location>
</feature>
<keyword evidence="1" id="KW-0812">Transmembrane</keyword>
<accession>A0A381YTH7</accession>
<keyword evidence="1" id="KW-0472">Membrane</keyword>
<name>A0A381YTH7_9ZZZZ</name>
<evidence type="ECO:0000256" key="1">
    <source>
        <dbReference type="SAM" id="Phobius"/>
    </source>
</evidence>
<protein>
    <submittedName>
        <fullName evidence="2">Uncharacterized protein</fullName>
    </submittedName>
</protein>
<dbReference type="AlphaFoldDB" id="A0A381YTH7"/>
<evidence type="ECO:0000313" key="2">
    <source>
        <dbReference type="EMBL" id="SVA80260.1"/>
    </source>
</evidence>
<dbReference type="EMBL" id="UINC01019009">
    <property type="protein sequence ID" value="SVA80260.1"/>
    <property type="molecule type" value="Genomic_DNA"/>
</dbReference>
<keyword evidence="1" id="KW-1133">Transmembrane helix</keyword>
<sequence>MLIKFPAKTKYIFNFVLPFALLFQVTLPTIEKIYIKTNFGELVFDKCKDKEHSHPPLSQRETSNDPEKFVNLDLNNPFFITEPLKIFYISDEKYFEKSITSPALFLKQLPPARSPPFFEV</sequence>
<organism evidence="2">
    <name type="scientific">marine metagenome</name>
    <dbReference type="NCBI Taxonomy" id="408172"/>
    <lineage>
        <taxon>unclassified sequences</taxon>
        <taxon>metagenomes</taxon>
        <taxon>ecological metagenomes</taxon>
    </lineage>
</organism>
<reference evidence="2" key="1">
    <citation type="submission" date="2018-05" db="EMBL/GenBank/DDBJ databases">
        <authorList>
            <person name="Lanie J.A."/>
            <person name="Ng W.-L."/>
            <person name="Kazmierczak K.M."/>
            <person name="Andrzejewski T.M."/>
            <person name="Davidsen T.M."/>
            <person name="Wayne K.J."/>
            <person name="Tettelin H."/>
            <person name="Glass J.I."/>
            <person name="Rusch D."/>
            <person name="Podicherti R."/>
            <person name="Tsui H.-C.T."/>
            <person name="Winkler M.E."/>
        </authorList>
    </citation>
    <scope>NUCLEOTIDE SEQUENCE</scope>
</reference>
<gene>
    <name evidence="2" type="ORF">METZ01_LOCUS133114</name>
</gene>